<comment type="caution">
    <text evidence="3">The sequence shown here is derived from an EMBL/GenBank/DDBJ whole genome shotgun (WGS) entry which is preliminary data.</text>
</comment>
<sequence>MPLPQAGRMTHAHDPFDRAYWEERYGAPGLTWTGKPNAVLVDEATSLKPGRALDIGSGEGGDALWLAGLGWAVTGVDISQNALDKARGRAEEVGLAVTWEQHDLTEWTPEPQTFDLVTAHFMHLADPARSVLFRALAAAVAPGGTLLIVGHDVTGHDEHRDHMAHLMFGVDDVLAAIDGEGLRVHVAESRARREGELRDIVVRATR</sequence>
<dbReference type="CDD" id="cd02440">
    <property type="entry name" value="AdoMet_MTases"/>
    <property type="match status" value="1"/>
</dbReference>
<proteinExistence type="predicted"/>
<dbReference type="PANTHER" id="PTHR43861">
    <property type="entry name" value="TRANS-ACONITATE 2-METHYLTRANSFERASE-RELATED"/>
    <property type="match status" value="1"/>
</dbReference>
<dbReference type="AlphaFoldDB" id="A0A4Q9GSQ0"/>
<accession>A0A4Q9GSQ0</accession>
<evidence type="ECO:0000313" key="3">
    <source>
        <dbReference type="EMBL" id="TBN57625.1"/>
    </source>
</evidence>
<dbReference type="SUPFAM" id="SSF53335">
    <property type="entry name" value="S-adenosyl-L-methionine-dependent methyltransferases"/>
    <property type="match status" value="1"/>
</dbReference>
<dbReference type="Pfam" id="PF13649">
    <property type="entry name" value="Methyltransf_25"/>
    <property type="match status" value="1"/>
</dbReference>
<dbReference type="Proteomes" id="UP000294194">
    <property type="component" value="Unassembled WGS sequence"/>
</dbReference>
<name>A0A4Q9GSQ0_9MICO</name>
<gene>
    <name evidence="3" type="ORF">EYE40_09630</name>
</gene>
<organism evidence="3 4">
    <name type="scientific">Glaciihabitans arcticus</name>
    <dbReference type="NCBI Taxonomy" id="2668039"/>
    <lineage>
        <taxon>Bacteria</taxon>
        <taxon>Bacillati</taxon>
        <taxon>Actinomycetota</taxon>
        <taxon>Actinomycetes</taxon>
        <taxon>Micrococcales</taxon>
        <taxon>Microbacteriaceae</taxon>
        <taxon>Glaciihabitans</taxon>
    </lineage>
</organism>
<dbReference type="PANTHER" id="PTHR43861:SF3">
    <property type="entry name" value="PUTATIVE (AFU_ORTHOLOGUE AFUA_2G14390)-RELATED"/>
    <property type="match status" value="1"/>
</dbReference>
<dbReference type="Gene3D" id="3.40.50.150">
    <property type="entry name" value="Vaccinia Virus protein VP39"/>
    <property type="match status" value="1"/>
</dbReference>
<keyword evidence="3" id="KW-0489">Methyltransferase</keyword>
<dbReference type="InterPro" id="IPR041698">
    <property type="entry name" value="Methyltransf_25"/>
</dbReference>
<evidence type="ECO:0000259" key="2">
    <source>
        <dbReference type="Pfam" id="PF13649"/>
    </source>
</evidence>
<evidence type="ECO:0000256" key="1">
    <source>
        <dbReference type="ARBA" id="ARBA00022679"/>
    </source>
</evidence>
<dbReference type="GO" id="GO:0008168">
    <property type="term" value="F:methyltransferase activity"/>
    <property type="evidence" value="ECO:0007669"/>
    <property type="project" value="UniProtKB-KW"/>
</dbReference>
<keyword evidence="1 3" id="KW-0808">Transferase</keyword>
<evidence type="ECO:0000313" key="4">
    <source>
        <dbReference type="Proteomes" id="UP000294194"/>
    </source>
</evidence>
<protein>
    <submittedName>
        <fullName evidence="3">Class I SAM-dependent methyltransferase</fullName>
    </submittedName>
</protein>
<reference evidence="4" key="1">
    <citation type="submission" date="2019-02" db="EMBL/GenBank/DDBJ databases">
        <title>Glaciihabitans arcticus sp. nov., a psychrotolerant bacterium isolated from polar soil.</title>
        <authorList>
            <person name="Dahal R.H."/>
        </authorList>
    </citation>
    <scope>NUCLEOTIDE SEQUENCE [LARGE SCALE GENOMIC DNA]</scope>
    <source>
        <strain evidence="4">RP-3-7</strain>
    </source>
</reference>
<feature type="domain" description="Methyltransferase" evidence="2">
    <location>
        <begin position="53"/>
        <end position="144"/>
    </location>
</feature>
<keyword evidence="4" id="KW-1185">Reference proteome</keyword>
<dbReference type="InterPro" id="IPR029063">
    <property type="entry name" value="SAM-dependent_MTases_sf"/>
</dbReference>
<dbReference type="GO" id="GO:0032259">
    <property type="term" value="P:methylation"/>
    <property type="evidence" value="ECO:0007669"/>
    <property type="project" value="UniProtKB-KW"/>
</dbReference>
<dbReference type="EMBL" id="SISG01000001">
    <property type="protein sequence ID" value="TBN57625.1"/>
    <property type="molecule type" value="Genomic_DNA"/>
</dbReference>